<dbReference type="GO" id="GO:1903013">
    <property type="term" value="P:response to differentiation-inducing factor 1"/>
    <property type="evidence" value="ECO:0007669"/>
    <property type="project" value="TreeGrafter"/>
</dbReference>
<keyword evidence="2" id="KW-0808">Transferase</keyword>
<dbReference type="InterPro" id="IPR011009">
    <property type="entry name" value="Kinase-like_dom_sf"/>
</dbReference>
<proteinExistence type="predicted"/>
<dbReference type="GO" id="GO:0004674">
    <property type="term" value="F:protein serine/threonine kinase activity"/>
    <property type="evidence" value="ECO:0007669"/>
    <property type="project" value="UniProtKB-KW"/>
</dbReference>
<evidence type="ECO:0000256" key="3">
    <source>
        <dbReference type="ARBA" id="ARBA00022741"/>
    </source>
</evidence>
<dbReference type="PANTHER" id="PTHR45992:SF2">
    <property type="entry name" value="EUKARYOTIC ELONGATION FACTOR 2 KINASE"/>
    <property type="match status" value="1"/>
</dbReference>
<dbReference type="SUPFAM" id="SSF56112">
    <property type="entry name" value="Protein kinase-like (PK-like)"/>
    <property type="match status" value="1"/>
</dbReference>
<keyword evidence="3" id="KW-0547">Nucleotide-binding</keyword>
<dbReference type="AlphaFoldDB" id="A0A9N9Z8Z4"/>
<dbReference type="InterPro" id="IPR004166">
    <property type="entry name" value="a-kinase_dom"/>
</dbReference>
<dbReference type="InterPro" id="IPR051852">
    <property type="entry name" value="Alpha-type_PK"/>
</dbReference>
<dbReference type="Proteomes" id="UP000775872">
    <property type="component" value="Unassembled WGS sequence"/>
</dbReference>
<keyword evidence="4" id="KW-0418">Kinase</keyword>
<evidence type="ECO:0000256" key="2">
    <source>
        <dbReference type="ARBA" id="ARBA00022679"/>
    </source>
</evidence>
<reference evidence="8" key="1">
    <citation type="submission" date="2019-06" db="EMBL/GenBank/DDBJ databases">
        <authorList>
            <person name="Broberg M."/>
        </authorList>
    </citation>
    <scope>NUCLEOTIDE SEQUENCE [LARGE SCALE GENOMIC DNA]</scope>
</reference>
<evidence type="ECO:0000313" key="7">
    <source>
        <dbReference type="EMBL" id="CAH0051088.1"/>
    </source>
</evidence>
<dbReference type="CDD" id="cd04515">
    <property type="entry name" value="Alpha_kinase"/>
    <property type="match status" value="1"/>
</dbReference>
<sequence>MKQVNPLKRNTTTPERPRPNRAFLTRRIPRIPDDEINKAAQAFSHFTFERSWGTILVCDLQGVRGVLTDPAIHIANTNRFRLADTNLNKEGFKFFFSTHVCNDVCRKLELISNADMVMKDKLEFREIWPAVDNTVYCSNNLCGKIVPASGARKSDEFPRCHWCETCWPQLESSKVRWMCVAPGPDHDFHVSKFFYESQGREMPRKCGKHREEEPAAVGGALWARMKSGAKQKNISGRSW</sequence>
<dbReference type="Pfam" id="PF02816">
    <property type="entry name" value="Alpha_kinase"/>
    <property type="match status" value="1"/>
</dbReference>
<accession>A0A9N9Z8Z4</accession>
<keyword evidence="8" id="KW-1185">Reference proteome</keyword>
<dbReference type="OrthoDB" id="301415at2759"/>
<dbReference type="GO" id="GO:0031037">
    <property type="term" value="P:myosin II filament disassembly"/>
    <property type="evidence" value="ECO:0007669"/>
    <property type="project" value="TreeGrafter"/>
</dbReference>
<dbReference type="SMART" id="SM00811">
    <property type="entry name" value="Alpha_kinase"/>
    <property type="match status" value="1"/>
</dbReference>
<comment type="caution">
    <text evidence="7">The sequence shown here is derived from an EMBL/GenBank/DDBJ whole genome shotgun (WGS) entry which is preliminary data.</text>
</comment>
<keyword evidence="1" id="KW-0723">Serine/threonine-protein kinase</keyword>
<dbReference type="PROSITE" id="PS51158">
    <property type="entry name" value="ALPHA_KINASE"/>
    <property type="match status" value="1"/>
</dbReference>
<evidence type="ECO:0000313" key="8">
    <source>
        <dbReference type="Proteomes" id="UP000775872"/>
    </source>
</evidence>
<evidence type="ECO:0000256" key="5">
    <source>
        <dbReference type="ARBA" id="ARBA00022840"/>
    </source>
</evidence>
<evidence type="ECO:0000256" key="1">
    <source>
        <dbReference type="ARBA" id="ARBA00022527"/>
    </source>
</evidence>
<evidence type="ECO:0000256" key="4">
    <source>
        <dbReference type="ARBA" id="ARBA00022777"/>
    </source>
</evidence>
<keyword evidence="5" id="KW-0067">ATP-binding</keyword>
<feature type="domain" description="Alpha-type protein kinase" evidence="6">
    <location>
        <begin position="1"/>
        <end position="113"/>
    </location>
</feature>
<organism evidence="7 8">
    <name type="scientific">Clonostachys solani</name>
    <dbReference type="NCBI Taxonomy" id="160281"/>
    <lineage>
        <taxon>Eukaryota</taxon>
        <taxon>Fungi</taxon>
        <taxon>Dikarya</taxon>
        <taxon>Ascomycota</taxon>
        <taxon>Pezizomycotina</taxon>
        <taxon>Sordariomycetes</taxon>
        <taxon>Hypocreomycetidae</taxon>
        <taxon>Hypocreales</taxon>
        <taxon>Bionectriaceae</taxon>
        <taxon>Clonostachys</taxon>
    </lineage>
</organism>
<dbReference type="PANTHER" id="PTHR45992">
    <property type="entry name" value="EUKARYOTIC ELONGATION FACTOR 2 KINASE-RELATED"/>
    <property type="match status" value="1"/>
</dbReference>
<protein>
    <recommendedName>
        <fullName evidence="6">Alpha-type protein kinase domain-containing protein</fullName>
    </recommendedName>
</protein>
<dbReference type="EMBL" id="CABFOC020000039">
    <property type="protein sequence ID" value="CAH0051088.1"/>
    <property type="molecule type" value="Genomic_DNA"/>
</dbReference>
<evidence type="ECO:0000259" key="6">
    <source>
        <dbReference type="PROSITE" id="PS51158"/>
    </source>
</evidence>
<dbReference type="Gene3D" id="3.20.200.10">
    <property type="entry name" value="MHCK/EF2 kinase"/>
    <property type="match status" value="1"/>
</dbReference>
<name>A0A9N9Z8Z4_9HYPO</name>
<gene>
    <name evidence="7" type="ORF">CSOL1703_00015985</name>
</gene>
<reference evidence="7 8" key="2">
    <citation type="submission" date="2021-10" db="EMBL/GenBank/DDBJ databases">
        <authorList>
            <person name="Piombo E."/>
        </authorList>
    </citation>
    <scope>NUCLEOTIDE SEQUENCE [LARGE SCALE GENOMIC DNA]</scope>
</reference>
<dbReference type="GO" id="GO:0005524">
    <property type="term" value="F:ATP binding"/>
    <property type="evidence" value="ECO:0007669"/>
    <property type="project" value="UniProtKB-KW"/>
</dbReference>